<accession>A0A9P9AV89</accession>
<organism evidence="2 3">
    <name type="scientific">Thelonectria olida</name>
    <dbReference type="NCBI Taxonomy" id="1576542"/>
    <lineage>
        <taxon>Eukaryota</taxon>
        <taxon>Fungi</taxon>
        <taxon>Dikarya</taxon>
        <taxon>Ascomycota</taxon>
        <taxon>Pezizomycotina</taxon>
        <taxon>Sordariomycetes</taxon>
        <taxon>Hypocreomycetidae</taxon>
        <taxon>Hypocreales</taxon>
        <taxon>Nectriaceae</taxon>
        <taxon>Thelonectria</taxon>
    </lineage>
</organism>
<evidence type="ECO:0000313" key="3">
    <source>
        <dbReference type="Proteomes" id="UP000777438"/>
    </source>
</evidence>
<dbReference type="PANTHER" id="PTHR10622:SF10">
    <property type="entry name" value="HET DOMAIN-CONTAINING PROTEIN"/>
    <property type="match status" value="1"/>
</dbReference>
<dbReference type="Proteomes" id="UP000777438">
    <property type="component" value="Unassembled WGS sequence"/>
</dbReference>
<protein>
    <submittedName>
        <fullName evidence="2">Heterokaryon incompatibility protein-domain-containing protein</fullName>
    </submittedName>
</protein>
<keyword evidence="3" id="KW-1185">Reference proteome</keyword>
<dbReference type="AlphaFoldDB" id="A0A9P9AV89"/>
<dbReference type="PANTHER" id="PTHR10622">
    <property type="entry name" value="HET DOMAIN-CONTAINING PROTEIN"/>
    <property type="match status" value="1"/>
</dbReference>
<evidence type="ECO:0000313" key="2">
    <source>
        <dbReference type="EMBL" id="KAH6898638.1"/>
    </source>
</evidence>
<reference evidence="2 3" key="1">
    <citation type="journal article" date="2021" name="Nat. Commun.">
        <title>Genetic determinants of endophytism in the Arabidopsis root mycobiome.</title>
        <authorList>
            <person name="Mesny F."/>
            <person name="Miyauchi S."/>
            <person name="Thiergart T."/>
            <person name="Pickel B."/>
            <person name="Atanasova L."/>
            <person name="Karlsson M."/>
            <person name="Huettel B."/>
            <person name="Barry K.W."/>
            <person name="Haridas S."/>
            <person name="Chen C."/>
            <person name="Bauer D."/>
            <person name="Andreopoulos W."/>
            <person name="Pangilinan J."/>
            <person name="LaButti K."/>
            <person name="Riley R."/>
            <person name="Lipzen A."/>
            <person name="Clum A."/>
            <person name="Drula E."/>
            <person name="Henrissat B."/>
            <person name="Kohler A."/>
            <person name="Grigoriev I.V."/>
            <person name="Martin F.M."/>
            <person name="Hacquard S."/>
        </authorList>
    </citation>
    <scope>NUCLEOTIDE SEQUENCE [LARGE SCALE GENOMIC DNA]</scope>
    <source>
        <strain evidence="2 3">MPI-CAGE-CH-0241</strain>
    </source>
</reference>
<sequence length="595" mass="67479">MRLLNTQTFELEVFPGNDVPGYAILSHTWGKDEVVLDDVRTGVHAKVMKLERYSKLRGGCKIATSFGLDYIWIDTCCIDKSSSAELSEAINSMFRWYAESTVCIAYLEDVNASSDSNETRMNFTRSRWFTRGWTLQELIAPKDVVFYSQAWTRLGTRATLKNIILQVTGIPGEILEAPTQPKPKPTHDPRLQKFSIAERMSWAARRETTRAEDIAYCLLGLFDIHMPLLYGEGQKNAFKRLQEEIIKSTDDESVYAWRLPPHLIEDQDFWGLLADSPAAFAVDHSLDDIHGLLPKRSKYISLRSGFSTAMTNRGLHLELPLTPLPTDKSGTIFLAFLNCELRRGQASINPSILLQRASWDNDSFFVRIRPDFLVLSMMNNIILPDEFLHILALDKAEPLAEAVPRQIFVPHEAPELRYLKGIIFHPEMKDPDEESPYAVRVRSRSPTWQYFYDVSKEFSGCAESYEINFDLAPGPTVEDLTSAKVLGVLELGFDSVHGSLPEGSCLVAGVEPLPPNPFGTAALYYMPWFAFETQSRVAQGDFGGVLDKTRRRDHVRLLHIVKASIGVESKYSSLFYSISLRVEEKEARERSVLWF</sequence>
<comment type="caution">
    <text evidence="2">The sequence shown here is derived from an EMBL/GenBank/DDBJ whole genome shotgun (WGS) entry which is preliminary data.</text>
</comment>
<dbReference type="EMBL" id="JAGPYM010000002">
    <property type="protein sequence ID" value="KAH6898638.1"/>
    <property type="molecule type" value="Genomic_DNA"/>
</dbReference>
<proteinExistence type="predicted"/>
<name>A0A9P9AV89_9HYPO</name>
<evidence type="ECO:0000259" key="1">
    <source>
        <dbReference type="Pfam" id="PF06985"/>
    </source>
</evidence>
<gene>
    <name evidence="2" type="ORF">B0T10DRAFT_601566</name>
</gene>
<dbReference type="InterPro" id="IPR010730">
    <property type="entry name" value="HET"/>
</dbReference>
<feature type="domain" description="Heterokaryon incompatibility" evidence="1">
    <location>
        <begin position="22"/>
        <end position="115"/>
    </location>
</feature>
<dbReference type="Pfam" id="PF06985">
    <property type="entry name" value="HET"/>
    <property type="match status" value="1"/>
</dbReference>
<dbReference type="OrthoDB" id="20872at2759"/>